<keyword evidence="5 7" id="KW-1133">Transmembrane helix</keyword>
<dbReference type="GO" id="GO:0005886">
    <property type="term" value="C:plasma membrane"/>
    <property type="evidence" value="ECO:0007669"/>
    <property type="project" value="UniProtKB-SubCell"/>
</dbReference>
<feature type="transmembrane region" description="Helical" evidence="7">
    <location>
        <begin position="241"/>
        <end position="260"/>
    </location>
</feature>
<feature type="transmembrane region" description="Helical" evidence="7">
    <location>
        <begin position="395"/>
        <end position="419"/>
    </location>
</feature>
<dbReference type="Pfam" id="PF06808">
    <property type="entry name" value="DctM"/>
    <property type="match status" value="1"/>
</dbReference>
<sequence>MTLILMLAALLVLLALRVPVGIALLVPSIIYIAIDPSSSPALAVQQATSGVFDFAILAVPMFILLGNLANISGATDRLYDAAVAAIGHVRGSLGYVNILTSFGFSWVSGAAISDAAAMGRIQVPAMIRRGYPVGFSLGITGAASLIAPMMPPSIPAIIYAVTAGVSVGALFVAGVVPAVLLVVLLSIMCWFLTRNREDLRLPKASRATRLKSGLRALPPVGAAVVILGGILSGIFTPTEASAVGVAYIGILAIVYGNFTWPKVKHALVTAVETTGGILIIVAGAALFGWVLAREQAPQLAAEVLLSITDRPIVFLILVNLLLLIIGCVLEPTSAILILVPVLLPVAEVFGLSPVHFGIMIIFNLLIGLLTPPVGLVLFVLSSVTKYPVTTVIKGTLPFFVPMLATLLLISVVPFLSLWLPSLLGYAV</sequence>
<feature type="transmembrane region" description="Helical" evidence="7">
    <location>
        <begin position="334"/>
        <end position="352"/>
    </location>
</feature>
<dbReference type="InterPro" id="IPR004681">
    <property type="entry name" value="TRAP_DctM"/>
</dbReference>
<evidence type="ECO:0000256" key="4">
    <source>
        <dbReference type="ARBA" id="ARBA00022692"/>
    </source>
</evidence>
<dbReference type="PIRSF" id="PIRSF006066">
    <property type="entry name" value="HI0050"/>
    <property type="match status" value="1"/>
</dbReference>
<protein>
    <submittedName>
        <fullName evidence="9">C4-dicarboxylate ABC transporter permease</fullName>
    </submittedName>
</protein>
<evidence type="ECO:0000256" key="6">
    <source>
        <dbReference type="ARBA" id="ARBA00023136"/>
    </source>
</evidence>
<proteinExistence type="predicted"/>
<dbReference type="NCBIfam" id="TIGR00786">
    <property type="entry name" value="dctM"/>
    <property type="match status" value="1"/>
</dbReference>
<comment type="caution">
    <text evidence="9">The sequence shown here is derived from an EMBL/GenBank/DDBJ whole genome shotgun (WGS) entry which is preliminary data.</text>
</comment>
<feature type="transmembrane region" description="Helical" evidence="7">
    <location>
        <begin position="47"/>
        <end position="69"/>
    </location>
</feature>
<evidence type="ECO:0000256" key="1">
    <source>
        <dbReference type="ARBA" id="ARBA00004429"/>
    </source>
</evidence>
<dbReference type="PANTHER" id="PTHR33362">
    <property type="entry name" value="SIALIC ACID TRAP TRANSPORTER PERMEASE PROTEIN SIAT-RELATED"/>
    <property type="match status" value="1"/>
</dbReference>
<dbReference type="AlphaFoldDB" id="A0A269ZDY0"/>
<feature type="domain" description="TRAP C4-dicarboxylate transport system permease DctM subunit" evidence="8">
    <location>
        <begin position="7"/>
        <end position="413"/>
    </location>
</feature>
<comment type="subcellular location">
    <subcellularLocation>
        <location evidence="1">Cell inner membrane</location>
        <topology evidence="1">Multi-pass membrane protein</topology>
    </subcellularLocation>
</comment>
<evidence type="ECO:0000256" key="7">
    <source>
        <dbReference type="SAM" id="Phobius"/>
    </source>
</evidence>
<feature type="transmembrane region" description="Helical" evidence="7">
    <location>
        <begin position="312"/>
        <end position="329"/>
    </location>
</feature>
<evidence type="ECO:0000313" key="10">
    <source>
        <dbReference type="Proteomes" id="UP000216867"/>
    </source>
</evidence>
<feature type="transmembrane region" description="Helical" evidence="7">
    <location>
        <begin position="130"/>
        <end position="150"/>
    </location>
</feature>
<reference evidence="9 10" key="1">
    <citation type="submission" date="2017-04" db="EMBL/GenBank/DDBJ databases">
        <title>Kefir bacterial isolates.</title>
        <authorList>
            <person name="Kim Y."/>
            <person name="Blasche S."/>
            <person name="Patil K.R."/>
        </authorList>
    </citation>
    <scope>NUCLEOTIDE SEQUENCE [LARGE SCALE GENOMIC DNA]</scope>
    <source>
        <strain evidence="9 10">OG2</strain>
    </source>
</reference>
<evidence type="ECO:0000256" key="2">
    <source>
        <dbReference type="ARBA" id="ARBA00022475"/>
    </source>
</evidence>
<feature type="transmembrane region" description="Helical" evidence="7">
    <location>
        <begin position="170"/>
        <end position="193"/>
    </location>
</feature>
<evidence type="ECO:0000313" key="9">
    <source>
        <dbReference type="EMBL" id="PAK95166.1"/>
    </source>
</evidence>
<keyword evidence="4 7" id="KW-0812">Transmembrane</keyword>
<organism evidence="9 10">
    <name type="scientific">Brevibacterium casei</name>
    <dbReference type="NCBI Taxonomy" id="33889"/>
    <lineage>
        <taxon>Bacteria</taxon>
        <taxon>Bacillati</taxon>
        <taxon>Actinomycetota</taxon>
        <taxon>Actinomycetes</taxon>
        <taxon>Micrococcales</taxon>
        <taxon>Brevibacteriaceae</taxon>
        <taxon>Brevibacterium</taxon>
    </lineage>
</organism>
<evidence type="ECO:0000256" key="5">
    <source>
        <dbReference type="ARBA" id="ARBA00022989"/>
    </source>
</evidence>
<keyword evidence="2" id="KW-1003">Cell membrane</keyword>
<keyword evidence="3" id="KW-0997">Cell inner membrane</keyword>
<dbReference type="Proteomes" id="UP000216867">
    <property type="component" value="Unassembled WGS sequence"/>
</dbReference>
<dbReference type="InterPro" id="IPR010656">
    <property type="entry name" value="DctM"/>
</dbReference>
<evidence type="ECO:0000259" key="8">
    <source>
        <dbReference type="Pfam" id="PF06808"/>
    </source>
</evidence>
<keyword evidence="6 7" id="KW-0472">Membrane</keyword>
<dbReference type="PANTHER" id="PTHR33362:SF3">
    <property type="entry name" value="SIALIC ACID TRAP TRANSPORTER PERMEASE PROTEIN SIAT"/>
    <property type="match status" value="1"/>
</dbReference>
<dbReference type="GO" id="GO:0022857">
    <property type="term" value="F:transmembrane transporter activity"/>
    <property type="evidence" value="ECO:0007669"/>
    <property type="project" value="TreeGrafter"/>
</dbReference>
<feature type="transmembrane region" description="Helical" evidence="7">
    <location>
        <begin position="214"/>
        <end position="235"/>
    </location>
</feature>
<evidence type="ECO:0000256" key="3">
    <source>
        <dbReference type="ARBA" id="ARBA00022519"/>
    </source>
</evidence>
<gene>
    <name evidence="9" type="ORF">B8X04_10070</name>
</gene>
<dbReference type="EMBL" id="NCWY01000008">
    <property type="protein sequence ID" value="PAK95166.1"/>
    <property type="molecule type" value="Genomic_DNA"/>
</dbReference>
<name>A0A269ZDY0_9MICO</name>
<feature type="transmembrane region" description="Helical" evidence="7">
    <location>
        <begin position="358"/>
        <end position="383"/>
    </location>
</feature>
<accession>A0A269ZDY0</accession>
<dbReference type="RefSeq" id="WP_095376201.1">
    <property type="nucleotide sequence ID" value="NZ_NCWY01000008.1"/>
</dbReference>
<feature type="transmembrane region" description="Helical" evidence="7">
    <location>
        <begin position="267"/>
        <end position="292"/>
    </location>
</feature>